<accession>A0ABY8H9D2</accession>
<comment type="similarity">
    <text evidence="2 9">Belongs to the ABC-2 integral membrane protein family.</text>
</comment>
<evidence type="ECO:0000313" key="13">
    <source>
        <dbReference type="Proteomes" id="UP001219037"/>
    </source>
</evidence>
<feature type="transmembrane region" description="Helical" evidence="9">
    <location>
        <begin position="193"/>
        <end position="217"/>
    </location>
</feature>
<evidence type="ECO:0000256" key="3">
    <source>
        <dbReference type="ARBA" id="ARBA00022448"/>
    </source>
</evidence>
<evidence type="ECO:0000256" key="9">
    <source>
        <dbReference type="RuleBase" id="RU361157"/>
    </source>
</evidence>
<feature type="transmembrane region" description="Helical" evidence="9">
    <location>
        <begin position="117"/>
        <end position="135"/>
    </location>
</feature>
<evidence type="ECO:0000256" key="7">
    <source>
        <dbReference type="ARBA" id="ARBA00022989"/>
    </source>
</evidence>
<keyword evidence="4 9" id="KW-1003">Cell membrane</keyword>
<protein>
    <recommendedName>
        <fullName evidence="9">Transport permease protein</fullName>
    </recommendedName>
</protein>
<proteinExistence type="inferred from homology"/>
<evidence type="ECO:0000256" key="2">
    <source>
        <dbReference type="ARBA" id="ARBA00007783"/>
    </source>
</evidence>
<dbReference type="EMBL" id="CP121252">
    <property type="protein sequence ID" value="WFP17768.1"/>
    <property type="molecule type" value="Genomic_DNA"/>
</dbReference>
<feature type="transmembrane region" description="Helical" evidence="9">
    <location>
        <begin position="169"/>
        <end position="186"/>
    </location>
</feature>
<gene>
    <name evidence="12" type="ORF">P8192_06640</name>
</gene>
<dbReference type="Pfam" id="PF01061">
    <property type="entry name" value="ABC2_membrane"/>
    <property type="match status" value="1"/>
</dbReference>
<evidence type="ECO:0000256" key="1">
    <source>
        <dbReference type="ARBA" id="ARBA00004429"/>
    </source>
</evidence>
<evidence type="ECO:0000313" key="12">
    <source>
        <dbReference type="EMBL" id="WFP17768.1"/>
    </source>
</evidence>
<evidence type="ECO:0000256" key="8">
    <source>
        <dbReference type="ARBA" id="ARBA00023136"/>
    </source>
</evidence>
<keyword evidence="6 9" id="KW-0812">Transmembrane</keyword>
<feature type="transmembrane region" description="Helical" evidence="9">
    <location>
        <begin position="259"/>
        <end position="276"/>
    </location>
</feature>
<dbReference type="PANTHER" id="PTHR30413:SF8">
    <property type="entry name" value="TRANSPORT PERMEASE PROTEIN"/>
    <property type="match status" value="1"/>
</dbReference>
<sequence length="319" mass="36564">MTEVNRDLSAQHQAKSGAGENAPTATTADFITAVRNNYGGFEKLHPVAGRPRLGIYLKQLWQRRHFIWLQSRSRVITGTDDSRLGSVWLVLRPILDAVFYWMIFGLLLRFDRGMSNYVAYVIIGVFMYQFTSYALTAGTRTITSSLALTRAFQFPRMALPVADLVYDTMQRMLAVAVMFMIIMIIPPHELPEWSWLLFPAVLALQLILSFGFMLILARLSTHLPDISRIMQFVTRFLMYGSGVIFPITRVTQNYPALEAIIELNPIYVFLVMYREILIDGVVPATEHWIMLSIWAGVTFIIGFFVFWLGEESYGRDQHK</sequence>
<evidence type="ECO:0000256" key="4">
    <source>
        <dbReference type="ARBA" id="ARBA00022475"/>
    </source>
</evidence>
<organism evidence="12 13">
    <name type="scientific">Citricoccus muralis</name>
    <dbReference type="NCBI Taxonomy" id="169134"/>
    <lineage>
        <taxon>Bacteria</taxon>
        <taxon>Bacillati</taxon>
        <taxon>Actinomycetota</taxon>
        <taxon>Actinomycetes</taxon>
        <taxon>Micrococcales</taxon>
        <taxon>Micrococcaceae</taxon>
        <taxon>Citricoccus</taxon>
    </lineage>
</organism>
<comment type="subcellular location">
    <subcellularLocation>
        <location evidence="1">Cell inner membrane</location>
        <topology evidence="1">Multi-pass membrane protein</topology>
    </subcellularLocation>
    <subcellularLocation>
        <location evidence="9">Cell membrane</location>
        <topology evidence="9">Multi-pass membrane protein</topology>
    </subcellularLocation>
</comment>
<name>A0ABY8H9D2_9MICC</name>
<dbReference type="InterPro" id="IPR013525">
    <property type="entry name" value="ABC2_TM"/>
</dbReference>
<evidence type="ECO:0000256" key="6">
    <source>
        <dbReference type="ARBA" id="ARBA00022692"/>
    </source>
</evidence>
<feature type="transmembrane region" description="Helical" evidence="9">
    <location>
        <begin position="90"/>
        <end position="110"/>
    </location>
</feature>
<feature type="transmembrane region" description="Helical" evidence="9">
    <location>
        <begin position="229"/>
        <end position="247"/>
    </location>
</feature>
<keyword evidence="5" id="KW-0997">Cell inner membrane</keyword>
<reference evidence="12 13" key="1">
    <citation type="submission" date="2023-04" db="EMBL/GenBank/DDBJ databases">
        <title>Funneling lignin-derived compounds into biodiesel using alkali-halophilic Citricoccus sp. P2.</title>
        <authorList>
            <person name="Luo C.-B."/>
        </authorList>
    </citation>
    <scope>NUCLEOTIDE SEQUENCE [LARGE SCALE GENOMIC DNA]</scope>
    <source>
        <strain evidence="12 13">P2</strain>
    </source>
</reference>
<dbReference type="Proteomes" id="UP001219037">
    <property type="component" value="Chromosome"/>
</dbReference>
<dbReference type="InterPro" id="IPR047817">
    <property type="entry name" value="ABC2_TM_bact-type"/>
</dbReference>
<feature type="domain" description="ABC transmembrane type-2" evidence="11">
    <location>
        <begin position="84"/>
        <end position="309"/>
    </location>
</feature>
<feature type="region of interest" description="Disordered" evidence="10">
    <location>
        <begin position="1"/>
        <end position="23"/>
    </location>
</feature>
<feature type="transmembrane region" description="Helical" evidence="9">
    <location>
        <begin position="288"/>
        <end position="309"/>
    </location>
</feature>
<keyword evidence="13" id="KW-1185">Reference proteome</keyword>
<evidence type="ECO:0000259" key="11">
    <source>
        <dbReference type="PROSITE" id="PS51012"/>
    </source>
</evidence>
<dbReference type="PROSITE" id="PS51012">
    <property type="entry name" value="ABC_TM2"/>
    <property type="match status" value="1"/>
</dbReference>
<evidence type="ECO:0000256" key="5">
    <source>
        <dbReference type="ARBA" id="ARBA00022519"/>
    </source>
</evidence>
<evidence type="ECO:0000256" key="10">
    <source>
        <dbReference type="SAM" id="MobiDB-lite"/>
    </source>
</evidence>
<dbReference type="RefSeq" id="WP_278159488.1">
    <property type="nucleotide sequence ID" value="NZ_CP121252.1"/>
</dbReference>
<dbReference type="PANTHER" id="PTHR30413">
    <property type="entry name" value="INNER MEMBRANE TRANSPORT PERMEASE"/>
    <property type="match status" value="1"/>
</dbReference>
<keyword evidence="3 9" id="KW-0813">Transport</keyword>
<keyword evidence="8 9" id="KW-0472">Membrane</keyword>
<keyword evidence="7 9" id="KW-1133">Transmembrane helix</keyword>